<reference evidence="2" key="1">
    <citation type="submission" date="2019-11" db="EMBL/GenBank/DDBJ databases">
        <title>Isolation and characterization of two novel species in the genus Thiomicrorhabdus.</title>
        <authorList>
            <person name="Mochizuki J."/>
            <person name="Kojima H."/>
            <person name="Fukui M."/>
        </authorList>
    </citation>
    <scope>NUCLEOTIDE SEQUENCE [LARGE SCALE GENOMIC DNA]</scope>
    <source>
        <strain evidence="2">AkT22</strain>
    </source>
</reference>
<dbReference type="RefSeq" id="WP_173292007.1">
    <property type="nucleotide sequence ID" value="NZ_AP021888.1"/>
</dbReference>
<accession>A0A6F8PQ92</accession>
<evidence type="ECO:0008006" key="3">
    <source>
        <dbReference type="Google" id="ProtNLM"/>
    </source>
</evidence>
<evidence type="ECO:0000313" key="2">
    <source>
        <dbReference type="Proteomes" id="UP000501466"/>
    </source>
</evidence>
<evidence type="ECO:0000313" key="1">
    <source>
        <dbReference type="EMBL" id="BBP44275.1"/>
    </source>
</evidence>
<gene>
    <name evidence="1" type="ORF">THMIRHAT_20210</name>
</gene>
<keyword evidence="2" id="KW-1185">Reference proteome</keyword>
<dbReference type="Proteomes" id="UP000501466">
    <property type="component" value="Chromosome"/>
</dbReference>
<organism evidence="1 2">
    <name type="scientific">Thiosulfativibrio zosterae</name>
    <dbReference type="NCBI Taxonomy" id="2675053"/>
    <lineage>
        <taxon>Bacteria</taxon>
        <taxon>Pseudomonadati</taxon>
        <taxon>Pseudomonadota</taxon>
        <taxon>Gammaproteobacteria</taxon>
        <taxon>Thiotrichales</taxon>
        <taxon>Piscirickettsiaceae</taxon>
        <taxon>Thiosulfativibrio</taxon>
    </lineage>
</organism>
<sequence>MNFALRIPDYYKTEIEQLKGDVSINQFIINALGEKISALKTEEYLKARALKGSKDHALHMLDAVNNTPVHPLDEL</sequence>
<dbReference type="EMBL" id="AP021888">
    <property type="protein sequence ID" value="BBP44275.1"/>
    <property type="molecule type" value="Genomic_DNA"/>
</dbReference>
<dbReference type="AlphaFoldDB" id="A0A6F8PQ92"/>
<dbReference type="KEGG" id="tzo:THMIRHAT_20210"/>
<proteinExistence type="predicted"/>
<name>A0A6F8PQ92_9GAMM</name>
<protein>
    <recommendedName>
        <fullName evidence="3">CopG family transcriptional regulator</fullName>
    </recommendedName>
</protein>